<dbReference type="HOGENOM" id="CLU_066010_0_0_12"/>
<dbReference type="RefSeq" id="WP_014271182.1">
    <property type="nucleotide sequence ID" value="NC_016633.1"/>
</dbReference>
<evidence type="ECO:0000259" key="1">
    <source>
        <dbReference type="SMART" id="SM01007"/>
    </source>
</evidence>
<feature type="domain" description="Class II aldolase/adducin N-terminal" evidence="1">
    <location>
        <begin position="5"/>
        <end position="204"/>
    </location>
</feature>
<dbReference type="Pfam" id="PF00596">
    <property type="entry name" value="Aldolase_II"/>
    <property type="match status" value="1"/>
</dbReference>
<keyword evidence="3" id="KW-1185">Reference proteome</keyword>
<dbReference type="OrthoDB" id="9774430at2"/>
<gene>
    <name evidence="2" type="ordered locus">SpiGrapes_2581</name>
</gene>
<sequence>MSLETLIEASHYYGNDSSMVLLGGGNTSYKEGNTLYVKASGYSLGTIGPQGFVRMDLAKMQGIWSKSYALDDAEREDQVLKDMMGCRLPGETARPSVEALLHALLPFTYVVHLHPALVNGVTCSLKGEQTITRMFPSSLWLGLIKPGYILAETVKKAMASRLADRGETPQVIFLQNHGVFVGADSLAEVQRLYEGIIGCIQKEITRCPDFTPLQMDGLKVEKVIASLKEVYQGTVSVALNKEFQKILRDEKSFYPVSSAFTPDHIVYSGFKPLWVEIPNEEANVGSAVLQAYELYGSQYGSVPKIICVQNLAVFAFGENALKLFTDTVAVSVYSESFGGPLFMDEAMIDFIRTWEVEKYRSSIGSK</sequence>
<dbReference type="KEGG" id="sgp:SpiGrapes_2581"/>
<dbReference type="EMBL" id="CP003155">
    <property type="protein sequence ID" value="AEV30342.1"/>
    <property type="molecule type" value="Genomic_DNA"/>
</dbReference>
<organism evidence="2 3">
    <name type="scientific">Sphaerochaeta pleomorpha (strain ATCC BAA-1885 / DSM 22778 / Grapes)</name>
    <dbReference type="NCBI Taxonomy" id="158190"/>
    <lineage>
        <taxon>Bacteria</taxon>
        <taxon>Pseudomonadati</taxon>
        <taxon>Spirochaetota</taxon>
        <taxon>Spirochaetia</taxon>
        <taxon>Spirochaetales</taxon>
        <taxon>Sphaerochaetaceae</taxon>
        <taxon>Sphaerochaeta</taxon>
    </lineage>
</organism>
<protein>
    <recommendedName>
        <fullName evidence="1">Class II aldolase/adducin N-terminal domain-containing protein</fullName>
    </recommendedName>
</protein>
<dbReference type="SMART" id="SM01007">
    <property type="entry name" value="Aldolase_II"/>
    <property type="match status" value="1"/>
</dbReference>
<evidence type="ECO:0000313" key="3">
    <source>
        <dbReference type="Proteomes" id="UP000005632"/>
    </source>
</evidence>
<dbReference type="Proteomes" id="UP000005632">
    <property type="component" value="Chromosome"/>
</dbReference>
<accession>G8QUN4</accession>
<dbReference type="InterPro" id="IPR001303">
    <property type="entry name" value="Aldolase_II/adducin_N"/>
</dbReference>
<dbReference type="InterPro" id="IPR036409">
    <property type="entry name" value="Aldolase_II/adducin_N_sf"/>
</dbReference>
<dbReference type="SUPFAM" id="SSF53639">
    <property type="entry name" value="AraD/HMP-PK domain-like"/>
    <property type="match status" value="1"/>
</dbReference>
<dbReference type="STRING" id="158190.SpiGrapes_2581"/>
<proteinExistence type="predicted"/>
<dbReference type="Gene3D" id="3.40.225.10">
    <property type="entry name" value="Class II aldolase/adducin N-terminal domain"/>
    <property type="match status" value="1"/>
</dbReference>
<dbReference type="AlphaFoldDB" id="G8QUN4"/>
<reference evidence="2 3" key="1">
    <citation type="submission" date="2011-11" db="EMBL/GenBank/DDBJ databases">
        <title>Complete sequence of Spirochaeta sp. grapes.</title>
        <authorList>
            <consortium name="US DOE Joint Genome Institute"/>
            <person name="Lucas S."/>
            <person name="Han J."/>
            <person name="Lapidus A."/>
            <person name="Cheng J.-F."/>
            <person name="Goodwin L."/>
            <person name="Pitluck S."/>
            <person name="Peters L."/>
            <person name="Ovchinnikova G."/>
            <person name="Munk A.C."/>
            <person name="Detter J.C."/>
            <person name="Han C."/>
            <person name="Tapia R."/>
            <person name="Land M."/>
            <person name="Hauser L."/>
            <person name="Kyrpides N."/>
            <person name="Ivanova N."/>
            <person name="Pagani I."/>
            <person name="Ritalahtilisa K."/>
            <person name="Loeffler F."/>
            <person name="Woyke T."/>
        </authorList>
    </citation>
    <scope>NUCLEOTIDE SEQUENCE [LARGE SCALE GENOMIC DNA]</scope>
    <source>
        <strain evidence="3">ATCC BAA-1885 / DSM 22778 / Grapes</strain>
    </source>
</reference>
<name>G8QUN4_SPHPG</name>
<dbReference type="eggNOG" id="COG3347">
    <property type="taxonomic scope" value="Bacteria"/>
</dbReference>
<evidence type="ECO:0000313" key="2">
    <source>
        <dbReference type="EMBL" id="AEV30342.1"/>
    </source>
</evidence>